<keyword evidence="1" id="KW-0472">Membrane</keyword>
<keyword evidence="1" id="KW-1133">Transmembrane helix</keyword>
<reference evidence="2 3" key="1">
    <citation type="submission" date="2018-06" db="EMBL/GenBank/DDBJ databases">
        <authorList>
            <consortium name="Pathogen Informatics"/>
            <person name="Doyle S."/>
        </authorList>
    </citation>
    <scope>NUCLEOTIDE SEQUENCE [LARGE SCALE GENOMIC DNA]</scope>
    <source>
        <strain evidence="2 3">NCTC7688</strain>
    </source>
</reference>
<gene>
    <name evidence="2" type="ORF">NCTC7688_00286</name>
</gene>
<feature type="transmembrane region" description="Helical" evidence="1">
    <location>
        <begin position="36"/>
        <end position="60"/>
    </location>
</feature>
<organism evidence="2 3">
    <name type="scientific">Staphylococcus saprophyticus</name>
    <dbReference type="NCBI Taxonomy" id="29385"/>
    <lineage>
        <taxon>Bacteria</taxon>
        <taxon>Bacillati</taxon>
        <taxon>Bacillota</taxon>
        <taxon>Bacilli</taxon>
        <taxon>Bacillales</taxon>
        <taxon>Staphylococcaceae</taxon>
        <taxon>Staphylococcus</taxon>
    </lineage>
</organism>
<dbReference type="Proteomes" id="UP000254707">
    <property type="component" value="Unassembled WGS sequence"/>
</dbReference>
<name>A0A380HJI0_STASA</name>
<dbReference type="RefSeq" id="WP_258862968.1">
    <property type="nucleotide sequence ID" value="NZ_JALKHW010000002.1"/>
</dbReference>
<evidence type="ECO:0000313" key="2">
    <source>
        <dbReference type="EMBL" id="SUM81792.1"/>
    </source>
</evidence>
<sequence>MDIISVLILFAIFLGGLVRTYFGFGEALVSMPLLTLIGLDIHTSVSVIGLAGILVASFNIF</sequence>
<evidence type="ECO:0000313" key="3">
    <source>
        <dbReference type="Proteomes" id="UP000254707"/>
    </source>
</evidence>
<proteinExistence type="predicted"/>
<evidence type="ECO:0000256" key="1">
    <source>
        <dbReference type="SAM" id="Phobius"/>
    </source>
</evidence>
<accession>A0A380HJI0</accession>
<keyword evidence="1" id="KW-0812">Transmembrane</keyword>
<protein>
    <submittedName>
        <fullName evidence="2">Permease</fullName>
    </submittedName>
</protein>
<dbReference type="EMBL" id="UHED01000001">
    <property type="protein sequence ID" value="SUM81792.1"/>
    <property type="molecule type" value="Genomic_DNA"/>
</dbReference>
<dbReference type="AlphaFoldDB" id="A0A380HJI0"/>